<reference evidence="3 4" key="1">
    <citation type="submission" date="2019-02" db="EMBL/GenBank/DDBJ databases">
        <title>Deep-cultivation of Planctomycetes and their phenomic and genomic characterization uncovers novel biology.</title>
        <authorList>
            <person name="Wiegand S."/>
            <person name="Jogler M."/>
            <person name="Boedeker C."/>
            <person name="Pinto D."/>
            <person name="Vollmers J."/>
            <person name="Rivas-Marin E."/>
            <person name="Kohn T."/>
            <person name="Peeters S.H."/>
            <person name="Heuer A."/>
            <person name="Rast P."/>
            <person name="Oberbeckmann S."/>
            <person name="Bunk B."/>
            <person name="Jeske O."/>
            <person name="Meyerdierks A."/>
            <person name="Storesund J.E."/>
            <person name="Kallscheuer N."/>
            <person name="Luecker S."/>
            <person name="Lage O.M."/>
            <person name="Pohl T."/>
            <person name="Merkel B.J."/>
            <person name="Hornburger P."/>
            <person name="Mueller R.-W."/>
            <person name="Bruemmer F."/>
            <person name="Labrenz M."/>
            <person name="Spormann A.M."/>
            <person name="Op den Camp H."/>
            <person name="Overmann J."/>
            <person name="Amann R."/>
            <person name="Jetten M.S.M."/>
            <person name="Mascher T."/>
            <person name="Medema M.H."/>
            <person name="Devos D.P."/>
            <person name="Kaster A.-K."/>
            <person name="Ovreas L."/>
            <person name="Rohde M."/>
            <person name="Galperin M.Y."/>
            <person name="Jogler C."/>
        </authorList>
    </citation>
    <scope>NUCLEOTIDE SEQUENCE [LARGE SCALE GENOMIC DNA]</scope>
    <source>
        <strain evidence="3 4">HG15A2</strain>
    </source>
</reference>
<evidence type="ECO:0000313" key="3">
    <source>
        <dbReference type="EMBL" id="QDS97225.1"/>
    </source>
</evidence>
<keyword evidence="1" id="KW-1133">Transmembrane helix</keyword>
<feature type="domain" description="DUF4350" evidence="2">
    <location>
        <begin position="42"/>
        <end position="283"/>
    </location>
</feature>
<evidence type="ECO:0000259" key="2">
    <source>
        <dbReference type="Pfam" id="PF14258"/>
    </source>
</evidence>
<protein>
    <recommendedName>
        <fullName evidence="2">DUF4350 domain-containing protein</fullName>
    </recommendedName>
</protein>
<sequence length="448" mass="49877">MLTARSVIIAIVSIAIISVSAALISLFWGGETQSTLGRNSYGTRTEGYRAVHDLLEALGYETERALIPAIPESSIPTSYVLWNPRDSVVQTEPAYLKTIANWVRDGGYLVVTPSMDIYERDSDDKNCRRCSEKNCSSCIPISLLGELGLDRVVIEQIELLSPNDSRRSDSKPESLRGAVRDAFRTKQRPTAVYDITCQGEWESLSSQTSRVELPSDRSWEIEHDGLEPLARITVEYPEDNTTGTLAALFSLGKGRVAIISNPYLASNASLDRGDNSVLLTHLITGMRTRVIFDEFYHGLTIRGNAFWLLSKLPYATIVVAILVVVGLWAWRQAIFLGPSRQDKPASRRTLGEYIEAMSRFLLKGRESSKHVLSEVRNGVLWHFCKTLGLPPQQQNVDVVLRLLSKRLPHKASQLEAALKNADVVLDNPRAHKDEILLATRKVSDCLST</sequence>
<feature type="transmembrane region" description="Helical" evidence="1">
    <location>
        <begin position="312"/>
        <end position="330"/>
    </location>
</feature>
<dbReference type="KEGG" id="amob:HG15A2_04860"/>
<gene>
    <name evidence="3" type="ORF">HG15A2_04860</name>
</gene>
<evidence type="ECO:0000256" key="1">
    <source>
        <dbReference type="SAM" id="Phobius"/>
    </source>
</evidence>
<name>A0A517MQR7_9BACT</name>
<keyword evidence="4" id="KW-1185">Reference proteome</keyword>
<organism evidence="3 4">
    <name type="scientific">Adhaeretor mobilis</name>
    <dbReference type="NCBI Taxonomy" id="1930276"/>
    <lineage>
        <taxon>Bacteria</taxon>
        <taxon>Pseudomonadati</taxon>
        <taxon>Planctomycetota</taxon>
        <taxon>Planctomycetia</taxon>
        <taxon>Pirellulales</taxon>
        <taxon>Lacipirellulaceae</taxon>
        <taxon>Adhaeretor</taxon>
    </lineage>
</organism>
<accession>A0A517MQR7</accession>
<keyword evidence="1" id="KW-0472">Membrane</keyword>
<dbReference type="Proteomes" id="UP000319852">
    <property type="component" value="Chromosome"/>
</dbReference>
<evidence type="ECO:0000313" key="4">
    <source>
        <dbReference type="Proteomes" id="UP000319852"/>
    </source>
</evidence>
<dbReference type="AlphaFoldDB" id="A0A517MQR7"/>
<feature type="transmembrane region" description="Helical" evidence="1">
    <location>
        <begin position="6"/>
        <end position="28"/>
    </location>
</feature>
<dbReference type="Pfam" id="PF14258">
    <property type="entry name" value="DUF4350"/>
    <property type="match status" value="1"/>
</dbReference>
<dbReference type="EMBL" id="CP036263">
    <property type="protein sequence ID" value="QDS97225.1"/>
    <property type="molecule type" value="Genomic_DNA"/>
</dbReference>
<dbReference type="InterPro" id="IPR025646">
    <property type="entry name" value="DUF4350"/>
</dbReference>
<proteinExistence type="predicted"/>
<keyword evidence="1" id="KW-0812">Transmembrane</keyword>